<dbReference type="Gene3D" id="3.40.50.1110">
    <property type="entry name" value="SGNH hydrolase"/>
    <property type="match status" value="1"/>
</dbReference>
<protein>
    <submittedName>
        <fullName evidence="2">SGNH/GDSL hydrolase family protein</fullName>
    </submittedName>
</protein>
<gene>
    <name evidence="2" type="ORF">K4G66_03290</name>
</gene>
<evidence type="ECO:0000259" key="1">
    <source>
        <dbReference type="Pfam" id="PF13472"/>
    </source>
</evidence>
<reference evidence="2" key="2">
    <citation type="journal article" date="2024" name="Antonie Van Leeuwenhoek">
        <title>Roseihalotalea indica gen. nov., sp. nov., a halophilic Bacteroidetes from mesopelagic Southwest Indian Ocean with higher carbohydrate metabolic potential.</title>
        <authorList>
            <person name="Chen B."/>
            <person name="Zhang M."/>
            <person name="Lin D."/>
            <person name="Ye J."/>
            <person name="Tang K."/>
        </authorList>
    </citation>
    <scope>NUCLEOTIDE SEQUENCE</scope>
    <source>
        <strain evidence="2">TK19036</strain>
    </source>
</reference>
<dbReference type="InterPro" id="IPR008265">
    <property type="entry name" value="Lipase_GDSL_AS"/>
</dbReference>
<proteinExistence type="predicted"/>
<keyword evidence="2" id="KW-0378">Hydrolase</keyword>
<dbReference type="Pfam" id="PF13472">
    <property type="entry name" value="Lipase_GDSL_2"/>
    <property type="match status" value="1"/>
</dbReference>
<evidence type="ECO:0000313" key="2">
    <source>
        <dbReference type="EMBL" id="WKN37731.1"/>
    </source>
</evidence>
<feature type="domain" description="SGNH hydrolase-type esterase" evidence="1">
    <location>
        <begin position="44"/>
        <end position="224"/>
    </location>
</feature>
<dbReference type="AlphaFoldDB" id="A0AA49GPT2"/>
<dbReference type="PANTHER" id="PTHR30383">
    <property type="entry name" value="THIOESTERASE 1/PROTEASE 1/LYSOPHOSPHOLIPASE L1"/>
    <property type="match status" value="1"/>
</dbReference>
<organism evidence="2">
    <name type="scientific">Roseihalotalea indica</name>
    <dbReference type="NCBI Taxonomy" id="2867963"/>
    <lineage>
        <taxon>Bacteria</taxon>
        <taxon>Pseudomonadati</taxon>
        <taxon>Bacteroidota</taxon>
        <taxon>Cytophagia</taxon>
        <taxon>Cytophagales</taxon>
        <taxon>Catalimonadaceae</taxon>
        <taxon>Roseihalotalea</taxon>
    </lineage>
</organism>
<dbReference type="CDD" id="cd01834">
    <property type="entry name" value="SGNH_hydrolase_like_2"/>
    <property type="match status" value="1"/>
</dbReference>
<dbReference type="GO" id="GO:0004622">
    <property type="term" value="F:phosphatidylcholine lysophospholipase activity"/>
    <property type="evidence" value="ECO:0007669"/>
    <property type="project" value="TreeGrafter"/>
</dbReference>
<dbReference type="PROSITE" id="PS01098">
    <property type="entry name" value="LIPASE_GDSL_SER"/>
    <property type="match status" value="1"/>
</dbReference>
<dbReference type="PANTHER" id="PTHR30383:SF5">
    <property type="entry name" value="SGNH HYDROLASE-TYPE ESTERASE DOMAIN-CONTAINING PROTEIN"/>
    <property type="match status" value="1"/>
</dbReference>
<dbReference type="SUPFAM" id="SSF52266">
    <property type="entry name" value="SGNH hydrolase"/>
    <property type="match status" value="1"/>
</dbReference>
<dbReference type="GO" id="GO:0006629">
    <property type="term" value="P:lipid metabolic process"/>
    <property type="evidence" value="ECO:0007669"/>
    <property type="project" value="InterPro"/>
</dbReference>
<dbReference type="InterPro" id="IPR013830">
    <property type="entry name" value="SGNH_hydro"/>
</dbReference>
<name>A0AA49GPT2_9BACT</name>
<dbReference type="InterPro" id="IPR051532">
    <property type="entry name" value="Ester_Hydrolysis_Enzymes"/>
</dbReference>
<dbReference type="EMBL" id="CP120682">
    <property type="protein sequence ID" value="WKN37731.1"/>
    <property type="molecule type" value="Genomic_DNA"/>
</dbReference>
<dbReference type="InterPro" id="IPR036514">
    <property type="entry name" value="SGNH_hydro_sf"/>
</dbReference>
<sequence length="235" mass="26340">MKFTIFSLFSYTTFMLITKSLSLCLVLFMVGICACKPEKKKVIFFGDSITAAGDQPGGYIDLMRQQIDTSRYELIGAGIGGNKVTDLQERMQTDVLSKNPDIVVIYIGINDVWHFYEFEGTTGTEIERYEEGLRDLVRDISGMGSEVILATPTVIGEDPDSEEEVNQQLEKYAQVVRDVAQDTDTRLCDLRAEMSTLLRETNTSKKYQGVLTSDGVHMNEKGNQFLAEQLQSCLP</sequence>
<accession>A0AA49GPT2</accession>
<dbReference type="PROSITE" id="PS51257">
    <property type="entry name" value="PROKAR_LIPOPROTEIN"/>
    <property type="match status" value="1"/>
</dbReference>
<reference evidence="2" key="1">
    <citation type="journal article" date="2023" name="Comput. Struct. Biotechnol. J.">
        <title>Discovery of a novel marine Bacteroidetes with a rich repertoire of carbohydrate-active enzymes.</title>
        <authorList>
            <person name="Chen B."/>
            <person name="Liu G."/>
            <person name="Chen Q."/>
            <person name="Wang H."/>
            <person name="Liu L."/>
            <person name="Tang K."/>
        </authorList>
    </citation>
    <scope>NUCLEOTIDE SEQUENCE</scope>
    <source>
        <strain evidence="2">TK19036</strain>
    </source>
</reference>